<accession>A0A9W6Y7B6</accession>
<evidence type="ECO:0000313" key="3">
    <source>
        <dbReference type="Proteomes" id="UP001165121"/>
    </source>
</evidence>
<gene>
    <name evidence="2" type="ORF">Pfra01_002267400</name>
</gene>
<dbReference type="Pfam" id="PF13843">
    <property type="entry name" value="DDE_Tnp_1_7"/>
    <property type="match status" value="1"/>
</dbReference>
<dbReference type="OrthoDB" id="89093at2759"/>
<name>A0A9W6Y7B6_9STRA</name>
<comment type="caution">
    <text evidence="2">The sequence shown here is derived from an EMBL/GenBank/DDBJ whole genome shotgun (WGS) entry which is preliminary data.</text>
</comment>
<proteinExistence type="predicted"/>
<dbReference type="InterPro" id="IPR029526">
    <property type="entry name" value="PGBD"/>
</dbReference>
<dbReference type="PANTHER" id="PTHR46599">
    <property type="entry name" value="PIGGYBAC TRANSPOSABLE ELEMENT-DERIVED PROTEIN 4"/>
    <property type="match status" value="1"/>
</dbReference>
<dbReference type="Proteomes" id="UP001165121">
    <property type="component" value="Unassembled WGS sequence"/>
</dbReference>
<protein>
    <submittedName>
        <fullName evidence="2">Unnamed protein product</fullName>
    </submittedName>
</protein>
<evidence type="ECO:0000313" key="2">
    <source>
        <dbReference type="EMBL" id="GMF54370.1"/>
    </source>
</evidence>
<dbReference type="PANTHER" id="PTHR46599:SF3">
    <property type="entry name" value="PIGGYBAC TRANSPOSABLE ELEMENT-DERIVED PROTEIN 4"/>
    <property type="match status" value="1"/>
</dbReference>
<dbReference type="EMBL" id="BSXT01003487">
    <property type="protein sequence ID" value="GMF54370.1"/>
    <property type="molecule type" value="Genomic_DNA"/>
</dbReference>
<dbReference type="AlphaFoldDB" id="A0A9W6Y7B6"/>
<reference evidence="2" key="1">
    <citation type="submission" date="2023-04" db="EMBL/GenBank/DDBJ databases">
        <title>Phytophthora fragariaefolia NBRC 109709.</title>
        <authorList>
            <person name="Ichikawa N."/>
            <person name="Sato H."/>
            <person name="Tonouchi N."/>
        </authorList>
    </citation>
    <scope>NUCLEOTIDE SEQUENCE</scope>
    <source>
        <strain evidence="2">NBRC 109709</strain>
    </source>
</reference>
<feature type="domain" description="PiggyBac transposable element-derived protein" evidence="1">
    <location>
        <begin position="76"/>
        <end position="151"/>
    </location>
</feature>
<keyword evidence="3" id="KW-1185">Reference proteome</keyword>
<organism evidence="2 3">
    <name type="scientific">Phytophthora fragariaefolia</name>
    <dbReference type="NCBI Taxonomy" id="1490495"/>
    <lineage>
        <taxon>Eukaryota</taxon>
        <taxon>Sar</taxon>
        <taxon>Stramenopiles</taxon>
        <taxon>Oomycota</taxon>
        <taxon>Peronosporomycetes</taxon>
        <taxon>Peronosporales</taxon>
        <taxon>Peronosporaceae</taxon>
        <taxon>Phytophthora</taxon>
    </lineage>
</organism>
<evidence type="ECO:0000259" key="1">
    <source>
        <dbReference type="Pfam" id="PF13843"/>
    </source>
</evidence>
<sequence length="153" mass="17286">MQLTTVSTKYETDTRAYGGLGSEEARPLGELLDVRRSPILTLVYWMPKPLCVTIATGTNRYNLQEVNQRAERYLHVYVGKRRSTDDSGNEVDYKTGAAAVVRNLKVALTAERRHPWHVVVMDRYYSSVLLAVELLSMNTYVVGTIATNRLGFD</sequence>